<organism evidence="3 4">
    <name type="scientific">Phaeodactylum tricornutum (strain CCAP 1055/1)</name>
    <dbReference type="NCBI Taxonomy" id="556484"/>
    <lineage>
        <taxon>Eukaryota</taxon>
        <taxon>Sar</taxon>
        <taxon>Stramenopiles</taxon>
        <taxon>Ochrophyta</taxon>
        <taxon>Bacillariophyta</taxon>
        <taxon>Bacillariophyceae</taxon>
        <taxon>Bacillariophycidae</taxon>
        <taxon>Naviculales</taxon>
        <taxon>Phaeodactylaceae</taxon>
        <taxon>Phaeodactylum</taxon>
    </lineage>
</organism>
<dbReference type="PaxDb" id="2850-Phatr9890"/>
<dbReference type="GeneID" id="7197167"/>
<dbReference type="SUPFAM" id="SSF81606">
    <property type="entry name" value="PP2C-like"/>
    <property type="match status" value="1"/>
</dbReference>
<protein>
    <recommendedName>
        <fullName evidence="2">PPM-type phosphatase domain-containing protein</fullName>
    </recommendedName>
</protein>
<dbReference type="GO" id="GO:0004722">
    <property type="term" value="F:protein serine/threonine phosphatase activity"/>
    <property type="evidence" value="ECO:0007669"/>
    <property type="project" value="InterPro"/>
</dbReference>
<evidence type="ECO:0000259" key="2">
    <source>
        <dbReference type="PROSITE" id="PS51746"/>
    </source>
</evidence>
<dbReference type="CDD" id="cd00143">
    <property type="entry name" value="PP2Cc"/>
    <property type="match status" value="1"/>
</dbReference>
<keyword evidence="4" id="KW-1185">Reference proteome</keyword>
<dbReference type="InterPro" id="IPR015655">
    <property type="entry name" value="PP2C"/>
</dbReference>
<dbReference type="PROSITE" id="PS51746">
    <property type="entry name" value="PPM_2"/>
    <property type="match status" value="1"/>
</dbReference>
<proteinExistence type="predicted"/>
<dbReference type="Gene3D" id="3.60.40.10">
    <property type="entry name" value="PPM-type phosphatase domain"/>
    <property type="match status" value="1"/>
</dbReference>
<evidence type="ECO:0000313" key="3">
    <source>
        <dbReference type="EMBL" id="EEC50444.1"/>
    </source>
</evidence>
<dbReference type="Proteomes" id="UP000000759">
    <property type="component" value="Chromosome 2"/>
</dbReference>
<evidence type="ECO:0000313" key="4">
    <source>
        <dbReference type="Proteomes" id="UP000000759"/>
    </source>
</evidence>
<feature type="non-terminal residue" evidence="3">
    <location>
        <position position="1"/>
    </location>
</feature>
<dbReference type="PANTHER" id="PTHR47992">
    <property type="entry name" value="PROTEIN PHOSPHATASE"/>
    <property type="match status" value="1"/>
</dbReference>
<feature type="region of interest" description="Disordered" evidence="1">
    <location>
        <begin position="1"/>
        <end position="22"/>
    </location>
</feature>
<dbReference type="InParanoid" id="B7FSA5"/>
<dbReference type="AlphaFoldDB" id="B7FSA5"/>
<dbReference type="InterPro" id="IPR036457">
    <property type="entry name" value="PPM-type-like_dom_sf"/>
</dbReference>
<dbReference type="OrthoDB" id="10264738at2759"/>
<dbReference type="EMBL" id="CM000606">
    <property type="protein sequence ID" value="EEC50444.1"/>
    <property type="molecule type" value="Genomic_DNA"/>
</dbReference>
<dbReference type="HOGENOM" id="CLU_013173_6_5_1"/>
<feature type="domain" description="PPM-type phosphatase" evidence="2">
    <location>
        <begin position="1"/>
        <end position="276"/>
    </location>
</feature>
<dbReference type="eggNOG" id="KOG0698">
    <property type="taxonomic scope" value="Eukaryota"/>
</dbReference>
<dbReference type="RefSeq" id="XP_002177630.1">
    <property type="nucleotide sequence ID" value="XM_002177594.1"/>
</dbReference>
<reference evidence="3 4" key="1">
    <citation type="journal article" date="2008" name="Nature">
        <title>The Phaeodactylum genome reveals the evolutionary history of diatom genomes.</title>
        <authorList>
            <person name="Bowler C."/>
            <person name="Allen A.E."/>
            <person name="Badger J.H."/>
            <person name="Grimwood J."/>
            <person name="Jabbari K."/>
            <person name="Kuo A."/>
            <person name="Maheswari U."/>
            <person name="Martens C."/>
            <person name="Maumus F."/>
            <person name="Otillar R.P."/>
            <person name="Rayko E."/>
            <person name="Salamov A."/>
            <person name="Vandepoele K."/>
            <person name="Beszteri B."/>
            <person name="Gruber A."/>
            <person name="Heijde M."/>
            <person name="Katinka M."/>
            <person name="Mock T."/>
            <person name="Valentin K."/>
            <person name="Verret F."/>
            <person name="Berges J.A."/>
            <person name="Brownlee C."/>
            <person name="Cadoret J.P."/>
            <person name="Chiovitti A."/>
            <person name="Choi C.J."/>
            <person name="Coesel S."/>
            <person name="De Martino A."/>
            <person name="Detter J.C."/>
            <person name="Durkin C."/>
            <person name="Falciatore A."/>
            <person name="Fournet J."/>
            <person name="Haruta M."/>
            <person name="Huysman M.J."/>
            <person name="Jenkins B.D."/>
            <person name="Jiroutova K."/>
            <person name="Jorgensen R.E."/>
            <person name="Joubert Y."/>
            <person name="Kaplan A."/>
            <person name="Kroger N."/>
            <person name="Kroth P.G."/>
            <person name="La Roche J."/>
            <person name="Lindquist E."/>
            <person name="Lommer M."/>
            <person name="Martin-Jezequel V."/>
            <person name="Lopez P.J."/>
            <person name="Lucas S."/>
            <person name="Mangogna M."/>
            <person name="McGinnis K."/>
            <person name="Medlin L.K."/>
            <person name="Montsant A."/>
            <person name="Oudot-Le Secq M.P."/>
            <person name="Napoli C."/>
            <person name="Obornik M."/>
            <person name="Parker M.S."/>
            <person name="Petit J.L."/>
            <person name="Porcel B.M."/>
            <person name="Poulsen N."/>
            <person name="Robison M."/>
            <person name="Rychlewski L."/>
            <person name="Rynearson T.A."/>
            <person name="Schmutz J."/>
            <person name="Shapiro H."/>
            <person name="Siaut M."/>
            <person name="Stanley M."/>
            <person name="Sussman M.R."/>
            <person name="Taylor A.R."/>
            <person name="Vardi A."/>
            <person name="von Dassow P."/>
            <person name="Vyverman W."/>
            <person name="Willis A."/>
            <person name="Wyrwicz L.S."/>
            <person name="Rokhsar D.S."/>
            <person name="Weissenbach J."/>
            <person name="Armbrust E.V."/>
            <person name="Green B.R."/>
            <person name="Van de Peer Y."/>
            <person name="Grigoriev I.V."/>
        </authorList>
    </citation>
    <scope>NUCLEOTIDE SEQUENCE [LARGE SCALE GENOMIC DNA]</scope>
    <source>
        <strain evidence="3 4">CCAP 1055/1</strain>
    </source>
</reference>
<name>B7FSA5_PHATC</name>
<dbReference type="KEGG" id="pti:PHATRDRAFT_9890"/>
<gene>
    <name evidence="3" type="ORF">PHATRDRAFT_9890</name>
</gene>
<reference evidence="4" key="2">
    <citation type="submission" date="2008-08" db="EMBL/GenBank/DDBJ databases">
        <authorList>
            <consortium name="Diatom Consortium"/>
            <person name="Grigoriev I."/>
            <person name="Grimwood J."/>
            <person name="Kuo A."/>
            <person name="Otillar R.P."/>
            <person name="Salamov A."/>
            <person name="Detter J.C."/>
            <person name="Lindquist E."/>
            <person name="Shapiro H."/>
            <person name="Lucas S."/>
            <person name="Glavina del Rio T."/>
            <person name="Pitluck S."/>
            <person name="Rokhsar D."/>
            <person name="Bowler C."/>
        </authorList>
    </citation>
    <scope>GENOME REANNOTATION</scope>
    <source>
        <strain evidence="4">CCAP 1055/1</strain>
    </source>
</reference>
<dbReference type="Pfam" id="PF00481">
    <property type="entry name" value="PP2C"/>
    <property type="match status" value="1"/>
</dbReference>
<evidence type="ECO:0000256" key="1">
    <source>
        <dbReference type="SAM" id="MobiDB-lite"/>
    </source>
</evidence>
<dbReference type="SMART" id="SM00332">
    <property type="entry name" value="PP2Cc"/>
    <property type="match status" value="1"/>
</dbReference>
<dbReference type="STRING" id="556484.B7FSA5"/>
<sequence length="282" mass="30794">YSGVSKKGHAPYNPRKKNQDSLIMADDPKTNSLVLCVLDGHGEHGDGVSQAFRDQLVPAMFKHPAWGTDLKHAVADAIAKVERALLRNYRIDSEFSGTTLSMAIIRGNHLTGVNIGDSRVILGKEETPGNFTAQDITFDHKPDSPAEKERILGCGGRVFAVEYDDGIDGPPRVWLGHMDIPGLAMSRSLGDVVAHSAGVISEPEFTEYDLNPATDRFLVVATDGLWEFVENQETVDMVEAQSGPTDAVDVLVTEAATRWMQEEQVIDDTTIIVANLFNYNAT</sequence>
<dbReference type="InterPro" id="IPR001932">
    <property type="entry name" value="PPM-type_phosphatase-like_dom"/>
</dbReference>
<accession>B7FSA5</accession>